<comment type="similarity">
    <text evidence="2">Belongs to the CD36 family.</text>
</comment>
<comment type="subcellular location">
    <subcellularLocation>
        <location evidence="1">Membrane</location>
    </subcellularLocation>
</comment>
<keyword evidence="5 7" id="KW-0472">Membrane</keyword>
<evidence type="ECO:0000256" key="2">
    <source>
        <dbReference type="ARBA" id="ARBA00010532"/>
    </source>
</evidence>
<name>A0AAN8ZSH0_HALRR</name>
<evidence type="ECO:0000256" key="7">
    <source>
        <dbReference type="SAM" id="Phobius"/>
    </source>
</evidence>
<evidence type="ECO:0000256" key="3">
    <source>
        <dbReference type="ARBA" id="ARBA00022692"/>
    </source>
</evidence>
<keyword evidence="8" id="KW-0675">Receptor</keyword>
<comment type="caution">
    <text evidence="8">The sequence shown here is derived from an EMBL/GenBank/DDBJ whole genome shotgun (WGS) entry which is preliminary data.</text>
</comment>
<evidence type="ECO:0000256" key="1">
    <source>
        <dbReference type="ARBA" id="ARBA00004370"/>
    </source>
</evidence>
<dbReference type="GO" id="GO:0005044">
    <property type="term" value="F:scavenger receptor activity"/>
    <property type="evidence" value="ECO:0007669"/>
    <property type="project" value="TreeGrafter"/>
</dbReference>
<dbReference type="Pfam" id="PF01130">
    <property type="entry name" value="CD36"/>
    <property type="match status" value="2"/>
</dbReference>
<sequence length="535" mass="60812">MLVIKPDSSTIDAFISPPVPIYMQFYLFNVTNPDEIRFHGAKPALQEVGPYTYEEVRTKFDMEWNNTDDTVTYLQNKTFFFREELSSGLESDRVTTINALMVAIAKKVEQLPSAIQALVELVFLRFQETLFITKPVSELLFKGYEAPLLSELIKYTGDPTNSKGKFGFFYPVAAEGFGDNDDLLLRLIWTQLEAGFDLFESYVVGDMLFYGFQLPEFNFDFSDIPGFDMTEGLNGTLYEILSKLQEMGVNVQPPESLESNEIHFMKNHTSDGTYKVKTGAGGVSNYLKVMEWNGSDMLKYWRTDYCNMINGTDGTQYPPRVTKDRVLYLYTSELCRSLYLTYEKEVEFRGIQTMRFIPPKDVLEDPMVNPDNQCFCIPDMNSCLGASMLNMEQCAFGAPVILSTPHFYQGNQEDIDSIGGLYPIKNDHETFLDIEPKTGVVMRAMKKMQINIPLKQYGNLPSFRNVPEVIFPILWVNESAEIDTASAKDVKKAIYLPFTIVDAICGVLIGVGVILLCIGAYKFMGIRRSRNQHKL</sequence>
<reference evidence="8 9" key="1">
    <citation type="submission" date="2023-11" db="EMBL/GenBank/DDBJ databases">
        <title>Halocaridina rubra genome assembly.</title>
        <authorList>
            <person name="Smith C."/>
        </authorList>
    </citation>
    <scope>NUCLEOTIDE SEQUENCE [LARGE SCALE GENOMIC DNA]</scope>
    <source>
        <strain evidence="8">EP-1</strain>
        <tissue evidence="8">Whole</tissue>
    </source>
</reference>
<evidence type="ECO:0000313" key="9">
    <source>
        <dbReference type="Proteomes" id="UP001381693"/>
    </source>
</evidence>
<accession>A0AAN8ZSH0</accession>
<keyword evidence="4 7" id="KW-1133">Transmembrane helix</keyword>
<organism evidence="8 9">
    <name type="scientific">Halocaridina rubra</name>
    <name type="common">Hawaiian red shrimp</name>
    <dbReference type="NCBI Taxonomy" id="373956"/>
    <lineage>
        <taxon>Eukaryota</taxon>
        <taxon>Metazoa</taxon>
        <taxon>Ecdysozoa</taxon>
        <taxon>Arthropoda</taxon>
        <taxon>Crustacea</taxon>
        <taxon>Multicrustacea</taxon>
        <taxon>Malacostraca</taxon>
        <taxon>Eumalacostraca</taxon>
        <taxon>Eucarida</taxon>
        <taxon>Decapoda</taxon>
        <taxon>Pleocyemata</taxon>
        <taxon>Caridea</taxon>
        <taxon>Atyoidea</taxon>
        <taxon>Atyidae</taxon>
        <taxon>Halocaridina</taxon>
    </lineage>
</organism>
<protein>
    <submittedName>
        <fullName evidence="8">Scavenger receptor class B, member 2</fullName>
    </submittedName>
</protein>
<gene>
    <name evidence="8" type="primary">SCARB2</name>
    <name evidence="8" type="ORF">SK128_005064</name>
</gene>
<keyword evidence="3 7" id="KW-0812">Transmembrane</keyword>
<dbReference type="PRINTS" id="PR01609">
    <property type="entry name" value="CD36FAMILY"/>
</dbReference>
<proteinExistence type="inferred from homology"/>
<evidence type="ECO:0000256" key="6">
    <source>
        <dbReference type="ARBA" id="ARBA00023180"/>
    </source>
</evidence>
<dbReference type="GO" id="GO:0016020">
    <property type="term" value="C:membrane"/>
    <property type="evidence" value="ECO:0007669"/>
    <property type="project" value="UniProtKB-SubCell"/>
</dbReference>
<keyword evidence="9" id="KW-1185">Reference proteome</keyword>
<evidence type="ECO:0000313" key="8">
    <source>
        <dbReference type="EMBL" id="KAK7066711.1"/>
    </source>
</evidence>
<evidence type="ECO:0000256" key="5">
    <source>
        <dbReference type="ARBA" id="ARBA00023136"/>
    </source>
</evidence>
<evidence type="ECO:0000256" key="4">
    <source>
        <dbReference type="ARBA" id="ARBA00022989"/>
    </source>
</evidence>
<dbReference type="InterPro" id="IPR002159">
    <property type="entry name" value="CD36_fam"/>
</dbReference>
<dbReference type="PANTHER" id="PTHR11923">
    <property type="entry name" value="SCAVENGER RECEPTOR CLASS B TYPE-1 SR-B1"/>
    <property type="match status" value="1"/>
</dbReference>
<dbReference type="Proteomes" id="UP001381693">
    <property type="component" value="Unassembled WGS sequence"/>
</dbReference>
<dbReference type="AlphaFoldDB" id="A0AAN8ZSH0"/>
<dbReference type="GO" id="GO:0005737">
    <property type="term" value="C:cytoplasm"/>
    <property type="evidence" value="ECO:0007669"/>
    <property type="project" value="TreeGrafter"/>
</dbReference>
<dbReference type="PANTHER" id="PTHR11923:SF51">
    <property type="entry name" value="LYSOSOME MEMBRANE PROTEIN 2"/>
    <property type="match status" value="1"/>
</dbReference>
<dbReference type="EMBL" id="JAXCGZ010019054">
    <property type="protein sequence ID" value="KAK7066711.1"/>
    <property type="molecule type" value="Genomic_DNA"/>
</dbReference>
<keyword evidence="6" id="KW-0325">Glycoprotein</keyword>
<feature type="transmembrane region" description="Helical" evidence="7">
    <location>
        <begin position="494"/>
        <end position="521"/>
    </location>
</feature>